<evidence type="ECO:0000313" key="4">
    <source>
        <dbReference type="Proteomes" id="UP001165063"/>
    </source>
</evidence>
<feature type="compositionally biased region" description="Basic and acidic residues" evidence="1">
    <location>
        <begin position="69"/>
        <end position="82"/>
    </location>
</feature>
<evidence type="ECO:0000256" key="2">
    <source>
        <dbReference type="SAM" id="Phobius"/>
    </source>
</evidence>
<accession>A0A9W7DJD7</accession>
<evidence type="ECO:0000313" key="3">
    <source>
        <dbReference type="EMBL" id="GMG49406.1"/>
    </source>
</evidence>
<keyword evidence="4" id="KW-1185">Reference proteome</keyword>
<feature type="compositionally biased region" description="Low complexity" evidence="1">
    <location>
        <begin position="51"/>
        <end position="61"/>
    </location>
</feature>
<gene>
    <name evidence="3" type="ORF">Amon01_000710300</name>
</gene>
<protein>
    <submittedName>
        <fullName evidence="3">Unnamed protein product</fullName>
    </submittedName>
</protein>
<keyword evidence="2" id="KW-1133">Transmembrane helix</keyword>
<proteinExistence type="predicted"/>
<dbReference type="EMBL" id="BSXU01004982">
    <property type="protein sequence ID" value="GMG49406.1"/>
    <property type="molecule type" value="Genomic_DNA"/>
</dbReference>
<organism evidence="3 4">
    <name type="scientific">Ambrosiozyma monospora</name>
    <name type="common">Yeast</name>
    <name type="synonym">Endomycopsis monosporus</name>
    <dbReference type="NCBI Taxonomy" id="43982"/>
    <lineage>
        <taxon>Eukaryota</taxon>
        <taxon>Fungi</taxon>
        <taxon>Dikarya</taxon>
        <taxon>Ascomycota</taxon>
        <taxon>Saccharomycotina</taxon>
        <taxon>Pichiomycetes</taxon>
        <taxon>Pichiales</taxon>
        <taxon>Pichiaceae</taxon>
        <taxon>Ambrosiozyma</taxon>
    </lineage>
</organism>
<reference evidence="3" key="1">
    <citation type="submission" date="2023-04" db="EMBL/GenBank/DDBJ databases">
        <title>Ambrosiozyma monospora NBRC 1965.</title>
        <authorList>
            <person name="Ichikawa N."/>
            <person name="Sato H."/>
            <person name="Tonouchi N."/>
        </authorList>
    </citation>
    <scope>NUCLEOTIDE SEQUENCE</scope>
    <source>
        <strain evidence="3">NBRC 1965</strain>
    </source>
</reference>
<feature type="compositionally biased region" description="Polar residues" evidence="1">
    <location>
        <begin position="86"/>
        <end position="95"/>
    </location>
</feature>
<feature type="compositionally biased region" description="Basic and acidic residues" evidence="1">
    <location>
        <begin position="118"/>
        <end position="135"/>
    </location>
</feature>
<name>A0A9W7DJD7_AMBMO</name>
<evidence type="ECO:0000256" key="1">
    <source>
        <dbReference type="SAM" id="MobiDB-lite"/>
    </source>
</evidence>
<keyword evidence="2" id="KW-0472">Membrane</keyword>
<dbReference type="Proteomes" id="UP001165063">
    <property type="component" value="Unassembled WGS sequence"/>
</dbReference>
<sequence>MYHYRIPCFIIGVFLFWSIATGISLLLSLGLFFWPTAKMNPQETSIEYGNGSSTGSVVKPSTKTKVKKEKLSGKIKEEKPEPETENSVATGSSAIGTELDTKSKTGITSDSGIADDTVIVKKEPLEDSEILKGLDESVDVTSSSH</sequence>
<feature type="region of interest" description="Disordered" evidence="1">
    <location>
        <begin position="45"/>
        <end position="145"/>
    </location>
</feature>
<comment type="caution">
    <text evidence="3">The sequence shown here is derived from an EMBL/GenBank/DDBJ whole genome shotgun (WGS) entry which is preliminary data.</text>
</comment>
<feature type="transmembrane region" description="Helical" evidence="2">
    <location>
        <begin position="7"/>
        <end position="34"/>
    </location>
</feature>
<dbReference type="AlphaFoldDB" id="A0A9W7DJD7"/>
<keyword evidence="2" id="KW-0812">Transmembrane</keyword>